<dbReference type="PANTHER" id="PTHR30535">
    <property type="entry name" value="VITAMIN B12-BINDING PROTEIN"/>
    <property type="match status" value="1"/>
</dbReference>
<dbReference type="OrthoDB" id="9787830at2"/>
<feature type="signal peptide" evidence="2">
    <location>
        <begin position="1"/>
        <end position="18"/>
    </location>
</feature>
<dbReference type="PROSITE" id="PS50983">
    <property type="entry name" value="FE_B12_PBP"/>
    <property type="match status" value="1"/>
</dbReference>
<dbReference type="RefSeq" id="WP_050428823.1">
    <property type="nucleotide sequence ID" value="NZ_CP012159.1"/>
</dbReference>
<dbReference type="Pfam" id="PF01497">
    <property type="entry name" value="Peripla_BP_2"/>
    <property type="match status" value="1"/>
</dbReference>
<dbReference type="InterPro" id="IPR050902">
    <property type="entry name" value="ABC_Transporter_SBP"/>
</dbReference>
<evidence type="ECO:0000313" key="5">
    <source>
        <dbReference type="Proteomes" id="UP000067626"/>
    </source>
</evidence>
<dbReference type="Proteomes" id="UP000067626">
    <property type="component" value="Chromosome"/>
</dbReference>
<dbReference type="EMBL" id="CP012159">
    <property type="protein sequence ID" value="AKT36283.1"/>
    <property type="molecule type" value="Genomic_DNA"/>
</dbReference>
<organism evidence="4 5">
    <name type="scientific">Chondromyces crocatus</name>
    <dbReference type="NCBI Taxonomy" id="52"/>
    <lineage>
        <taxon>Bacteria</taxon>
        <taxon>Pseudomonadati</taxon>
        <taxon>Myxococcota</taxon>
        <taxon>Polyangia</taxon>
        <taxon>Polyangiales</taxon>
        <taxon>Polyangiaceae</taxon>
        <taxon>Chondromyces</taxon>
    </lineage>
</organism>
<dbReference type="KEGG" id="ccro:CMC5_003970"/>
<dbReference type="AlphaFoldDB" id="A0A0K1E6S7"/>
<evidence type="ECO:0000313" key="4">
    <source>
        <dbReference type="EMBL" id="AKT36283.1"/>
    </source>
</evidence>
<dbReference type="InterPro" id="IPR002491">
    <property type="entry name" value="ABC_transptr_periplasmic_BD"/>
</dbReference>
<gene>
    <name evidence="4" type="ORF">CMC5_003970</name>
</gene>
<evidence type="ECO:0000259" key="3">
    <source>
        <dbReference type="PROSITE" id="PS50983"/>
    </source>
</evidence>
<feature type="domain" description="Fe/B12 periplasmic-binding" evidence="3">
    <location>
        <begin position="36"/>
        <end position="290"/>
    </location>
</feature>
<dbReference type="PANTHER" id="PTHR30535:SF34">
    <property type="entry name" value="MOLYBDATE-BINDING PROTEIN MOLA"/>
    <property type="match status" value="1"/>
</dbReference>
<sequence length="301" mass="31276">MIQSRRSTLLALASFALAACGKRKEEAATTPGGAPRVVSLSPSTTEAVFSLGAGPALVGRSRYCDSPAEAKRLPAVGGYADPNVEAILALQPTLVVGARGPAGPALEETLRAHGVATFFPETESIAQIEQMLLDLGQRLGVEPAATRTVARMHTRCEAVEAAAQGRPRVRVALLFDAGPLVAAGPGGFPDELLRRVGGENVITRGGPYPTLSIEALLALDPEVLLDATEVHEGAPGPSRLLALRDTPGFRELRAMREGHIRVLDSATALRPGPRICDGLAAVARAVHGDALALPALPEEAP</sequence>
<dbReference type="GO" id="GO:0071281">
    <property type="term" value="P:cellular response to iron ion"/>
    <property type="evidence" value="ECO:0007669"/>
    <property type="project" value="TreeGrafter"/>
</dbReference>
<evidence type="ECO:0000256" key="2">
    <source>
        <dbReference type="SAM" id="SignalP"/>
    </source>
</evidence>
<accession>A0A0K1E6S7</accession>
<feature type="chain" id="PRO_5005458935" evidence="2">
    <location>
        <begin position="19"/>
        <end position="301"/>
    </location>
</feature>
<protein>
    <submittedName>
        <fullName evidence="4">Periplasmic substrate-binding protein</fullName>
    </submittedName>
</protein>
<dbReference type="Gene3D" id="3.40.50.1980">
    <property type="entry name" value="Nitrogenase molybdenum iron protein domain"/>
    <property type="match status" value="2"/>
</dbReference>
<dbReference type="InterPro" id="IPR054828">
    <property type="entry name" value="Vit_B12_bind_prot"/>
</dbReference>
<evidence type="ECO:0000256" key="1">
    <source>
        <dbReference type="ARBA" id="ARBA00022729"/>
    </source>
</evidence>
<dbReference type="NCBIfam" id="NF038402">
    <property type="entry name" value="TroA_like"/>
    <property type="match status" value="1"/>
</dbReference>
<dbReference type="SUPFAM" id="SSF53807">
    <property type="entry name" value="Helical backbone' metal receptor"/>
    <property type="match status" value="1"/>
</dbReference>
<keyword evidence="5" id="KW-1185">Reference proteome</keyword>
<keyword evidence="1 2" id="KW-0732">Signal</keyword>
<proteinExistence type="predicted"/>
<dbReference type="STRING" id="52.CMC5_003970"/>
<reference evidence="4 5" key="1">
    <citation type="submission" date="2015-07" db="EMBL/GenBank/DDBJ databases">
        <title>Genome analysis of myxobacterium Chondromyces crocatus Cm c5 reveals a high potential for natural compound synthesis and the genetic basis for the loss of fruiting body formation.</title>
        <authorList>
            <person name="Zaburannyi N."/>
            <person name="Bunk B."/>
            <person name="Maier J."/>
            <person name="Overmann J."/>
            <person name="Mueller R."/>
        </authorList>
    </citation>
    <scope>NUCLEOTIDE SEQUENCE [LARGE SCALE GENOMIC DNA]</scope>
    <source>
        <strain evidence="4 5">Cm c5</strain>
    </source>
</reference>
<dbReference type="PROSITE" id="PS51257">
    <property type="entry name" value="PROKAR_LIPOPROTEIN"/>
    <property type="match status" value="1"/>
</dbReference>
<name>A0A0K1E6S7_CHOCO</name>